<organism evidence="1 2">
    <name type="scientific">Tanacetum coccineum</name>
    <dbReference type="NCBI Taxonomy" id="301880"/>
    <lineage>
        <taxon>Eukaryota</taxon>
        <taxon>Viridiplantae</taxon>
        <taxon>Streptophyta</taxon>
        <taxon>Embryophyta</taxon>
        <taxon>Tracheophyta</taxon>
        <taxon>Spermatophyta</taxon>
        <taxon>Magnoliopsida</taxon>
        <taxon>eudicotyledons</taxon>
        <taxon>Gunneridae</taxon>
        <taxon>Pentapetalae</taxon>
        <taxon>asterids</taxon>
        <taxon>campanulids</taxon>
        <taxon>Asterales</taxon>
        <taxon>Asteraceae</taxon>
        <taxon>Asteroideae</taxon>
        <taxon>Anthemideae</taxon>
        <taxon>Anthemidinae</taxon>
        <taxon>Tanacetum</taxon>
    </lineage>
</organism>
<keyword evidence="2" id="KW-1185">Reference proteome</keyword>
<name>A0ABQ4YCD4_9ASTR</name>
<reference evidence="1" key="1">
    <citation type="journal article" date="2022" name="Int. J. Mol. Sci.">
        <title>Draft Genome of Tanacetum Coccineum: Genomic Comparison of Closely Related Tanacetum-Family Plants.</title>
        <authorList>
            <person name="Yamashiro T."/>
            <person name="Shiraishi A."/>
            <person name="Nakayama K."/>
            <person name="Satake H."/>
        </authorList>
    </citation>
    <scope>NUCLEOTIDE SEQUENCE</scope>
</reference>
<evidence type="ECO:0000313" key="2">
    <source>
        <dbReference type="Proteomes" id="UP001151760"/>
    </source>
</evidence>
<evidence type="ECO:0000313" key="1">
    <source>
        <dbReference type="EMBL" id="GJS75394.1"/>
    </source>
</evidence>
<comment type="caution">
    <text evidence="1">The sequence shown here is derived from an EMBL/GenBank/DDBJ whole genome shotgun (WGS) entry which is preliminary data.</text>
</comment>
<dbReference type="Proteomes" id="UP001151760">
    <property type="component" value="Unassembled WGS sequence"/>
</dbReference>
<proteinExistence type="predicted"/>
<protein>
    <submittedName>
        <fullName evidence="1">Uncharacterized protein</fullName>
    </submittedName>
</protein>
<sequence>MYKVHTRPNQNRTTQLPQYIKKTNKRVSFSTRVIPTTSVSRPRLKSTRLEDRVLHNNSQGKKQEVEDHRRNFKFYNNKTSVTTCNDSLNAKTSNVNFVCVTYGKCVINENHDLCVLHYINGVNSRTKQPIAMPVSTREHKRTVNQSVVTSLKKTVASESTNQKPRSTIRKQYEHVNKTCRWWYSKTTPPRYKWKPKSSAINVKSNVSLPLGIKSRTTNILEPMTLRKSTLSNTLLSSNSFAARRDNIVHRRLWVLKVHNRKSQASK</sequence>
<dbReference type="EMBL" id="BQNB010010300">
    <property type="protein sequence ID" value="GJS75394.1"/>
    <property type="molecule type" value="Genomic_DNA"/>
</dbReference>
<accession>A0ABQ4YCD4</accession>
<reference evidence="1" key="2">
    <citation type="submission" date="2022-01" db="EMBL/GenBank/DDBJ databases">
        <authorList>
            <person name="Yamashiro T."/>
            <person name="Shiraishi A."/>
            <person name="Satake H."/>
            <person name="Nakayama K."/>
        </authorList>
    </citation>
    <scope>NUCLEOTIDE SEQUENCE</scope>
</reference>
<gene>
    <name evidence="1" type="ORF">Tco_0725275</name>
</gene>